<evidence type="ECO:0000313" key="1">
    <source>
        <dbReference type="EMBL" id="SDS19434.1"/>
    </source>
</evidence>
<organism evidence="1 2">
    <name type="scientific">Actinopolymorpha singaporensis</name>
    <dbReference type="NCBI Taxonomy" id="117157"/>
    <lineage>
        <taxon>Bacteria</taxon>
        <taxon>Bacillati</taxon>
        <taxon>Actinomycetota</taxon>
        <taxon>Actinomycetes</taxon>
        <taxon>Propionibacteriales</taxon>
        <taxon>Actinopolymorphaceae</taxon>
        <taxon>Actinopolymorpha</taxon>
    </lineage>
</organism>
<proteinExistence type="predicted"/>
<dbReference type="STRING" id="117157.SAMN04489717_1914"/>
<dbReference type="AlphaFoldDB" id="A0A1H1Q7T1"/>
<name>A0A1H1Q7T1_9ACTN</name>
<keyword evidence="2" id="KW-1185">Reference proteome</keyword>
<sequence length="304" mass="33780">MAVDWPREEIVAASRTHLLRPGAVTEGYAGVEVVEEAEAMLVVFRWRRDPNVYALEVDYPTVPESPMTGEPVDSAEEWAQDLEMHLAEELGTGLVHRGRRTLREGHVLLKSDDAPDAPAAGPPGFYIGSVPFDDPDLRQRPAGRRQFEYVRLEVSAFLRAGWNRLLGRGRYFTSITLSAESSGLSETEYWPTEPAMNDTIPRRLLGRGRLACWVQAYSINSDMLVGQAAASWEDDEHDVARIELLYTLPAIPSEVRYALARHVIVAAAEVGALRVVTSVDDPVLRRLGFRPSSTGDFAVQTTHE</sequence>
<accession>A0A1H1Q7T1</accession>
<dbReference type="EMBL" id="LT629732">
    <property type="protein sequence ID" value="SDS19434.1"/>
    <property type="molecule type" value="Genomic_DNA"/>
</dbReference>
<evidence type="ECO:0000313" key="2">
    <source>
        <dbReference type="Proteomes" id="UP000198983"/>
    </source>
</evidence>
<dbReference type="RefSeq" id="WP_092652471.1">
    <property type="nucleotide sequence ID" value="NZ_LT629732.1"/>
</dbReference>
<protein>
    <submittedName>
        <fullName evidence="1">Uncharacterized protein</fullName>
    </submittedName>
</protein>
<dbReference type="Proteomes" id="UP000198983">
    <property type="component" value="Chromosome I"/>
</dbReference>
<gene>
    <name evidence="1" type="ORF">SAMN04489717_1914</name>
</gene>
<reference evidence="1 2" key="1">
    <citation type="submission" date="2016-10" db="EMBL/GenBank/DDBJ databases">
        <authorList>
            <person name="de Groot N.N."/>
        </authorList>
    </citation>
    <scope>NUCLEOTIDE SEQUENCE [LARGE SCALE GENOMIC DNA]</scope>
    <source>
        <strain evidence="1 2">DSM 22024</strain>
    </source>
</reference>
<dbReference type="OrthoDB" id="4448214at2"/>